<gene>
    <name evidence="1" type="ORF">HERI1096_LOCUS19426</name>
</gene>
<dbReference type="EMBL" id="HBHX01035042">
    <property type="protein sequence ID" value="CAE0118727.1"/>
    <property type="molecule type" value="Transcribed_RNA"/>
</dbReference>
<protein>
    <submittedName>
        <fullName evidence="1">Uncharacterized protein</fullName>
    </submittedName>
</protein>
<proteinExistence type="predicted"/>
<accession>A0A7S3B060</accession>
<reference evidence="1" key="1">
    <citation type="submission" date="2021-01" db="EMBL/GenBank/DDBJ databases">
        <authorList>
            <person name="Corre E."/>
            <person name="Pelletier E."/>
            <person name="Niang G."/>
            <person name="Scheremetjew M."/>
            <person name="Finn R."/>
            <person name="Kale V."/>
            <person name="Holt S."/>
            <person name="Cochrane G."/>
            <person name="Meng A."/>
            <person name="Brown T."/>
            <person name="Cohen L."/>
        </authorList>
    </citation>
    <scope>NUCLEOTIDE SEQUENCE</scope>
    <source>
        <strain evidence="1">CCMP281</strain>
    </source>
</reference>
<dbReference type="AlphaFoldDB" id="A0A7S3B060"/>
<evidence type="ECO:0000313" key="1">
    <source>
        <dbReference type="EMBL" id="CAE0118727.1"/>
    </source>
</evidence>
<sequence>MYWISTMLNMAFDSNRVHREIQDTLLPAIASECSHPFYFRLSPVLESGTMVSSSPEEVAGLVRQAEHLVKQKARELDQIAVYLLLATKRARYLATSAGRSEAERLCGPHADPRELSTALKRLRTSGFEDL</sequence>
<name>A0A7S3B060_9EUKA</name>
<organism evidence="1">
    <name type="scientific">Haptolina ericina</name>
    <dbReference type="NCBI Taxonomy" id="156174"/>
    <lineage>
        <taxon>Eukaryota</taxon>
        <taxon>Haptista</taxon>
        <taxon>Haptophyta</taxon>
        <taxon>Prymnesiophyceae</taxon>
        <taxon>Prymnesiales</taxon>
        <taxon>Prymnesiaceae</taxon>
        <taxon>Haptolina</taxon>
    </lineage>
</organism>